<name>A0A182XT90_ANOQN</name>
<dbReference type="VEuPathDB" id="VectorBase:AQUA015038"/>
<accession>A0A182XT90</accession>
<protein>
    <submittedName>
        <fullName evidence="1">Uncharacterized protein</fullName>
    </submittedName>
</protein>
<keyword evidence="2" id="KW-1185">Reference proteome</keyword>
<organism evidence="1 2">
    <name type="scientific">Anopheles quadriannulatus</name>
    <name type="common">Mosquito</name>
    <dbReference type="NCBI Taxonomy" id="34691"/>
    <lineage>
        <taxon>Eukaryota</taxon>
        <taxon>Metazoa</taxon>
        <taxon>Ecdysozoa</taxon>
        <taxon>Arthropoda</taxon>
        <taxon>Hexapoda</taxon>
        <taxon>Insecta</taxon>
        <taxon>Pterygota</taxon>
        <taxon>Neoptera</taxon>
        <taxon>Endopterygota</taxon>
        <taxon>Diptera</taxon>
        <taxon>Nematocera</taxon>
        <taxon>Culicoidea</taxon>
        <taxon>Culicidae</taxon>
        <taxon>Anophelinae</taxon>
        <taxon>Anopheles</taxon>
    </lineage>
</organism>
<evidence type="ECO:0000313" key="1">
    <source>
        <dbReference type="EnsemblMetazoa" id="AQUA015038-PA"/>
    </source>
</evidence>
<evidence type="ECO:0000313" key="2">
    <source>
        <dbReference type="Proteomes" id="UP000076407"/>
    </source>
</evidence>
<reference evidence="1" key="1">
    <citation type="submission" date="2020-05" db="UniProtKB">
        <authorList>
            <consortium name="EnsemblMetazoa"/>
        </authorList>
    </citation>
    <scope>IDENTIFICATION</scope>
    <source>
        <strain evidence="1">SANGQUA</strain>
    </source>
</reference>
<dbReference type="AlphaFoldDB" id="A0A182XT90"/>
<sequence length="42" mass="4341">MYGINGQCNGVQSSVVGLPTVHVVKPNANISCVISVQTVAKK</sequence>
<dbReference type="EnsemblMetazoa" id="AQUA015038-RA">
    <property type="protein sequence ID" value="AQUA015038-PA"/>
    <property type="gene ID" value="AQUA015038"/>
</dbReference>
<proteinExistence type="predicted"/>
<dbReference type="Proteomes" id="UP000076407">
    <property type="component" value="Unassembled WGS sequence"/>
</dbReference>